<keyword evidence="1" id="KW-0346">Stress response</keyword>
<comment type="caution">
    <text evidence="5">The sequence shown here is derived from an EMBL/GenBank/DDBJ whole genome shotgun (WGS) entry which is preliminary data.</text>
</comment>
<feature type="domain" description="SHSP" evidence="4">
    <location>
        <begin position="41"/>
        <end position="158"/>
    </location>
</feature>
<dbReference type="InterPro" id="IPR008978">
    <property type="entry name" value="HSP20-like_chaperone"/>
</dbReference>
<evidence type="ECO:0000256" key="1">
    <source>
        <dbReference type="ARBA" id="ARBA00023016"/>
    </source>
</evidence>
<sequence length="160" mass="17696">MALGFFSDPYMTGIERELTRAFTPYLSGRRDYDRPSTNMNAITAPSFHPMDVVEHPNHFTIIADAPGMTPDDVRIEFQDGMLKVSGEKKGGGQRTEEHAGGRVHRSERTFSSFTRSFALPENAKEDGISATLNNGVLNVNVPKQAPAKQAEPKRIKVTSM</sequence>
<evidence type="ECO:0000256" key="3">
    <source>
        <dbReference type="RuleBase" id="RU003616"/>
    </source>
</evidence>
<dbReference type="InterPro" id="IPR031107">
    <property type="entry name" value="Small_HSP"/>
</dbReference>
<dbReference type="Pfam" id="PF00011">
    <property type="entry name" value="HSP20"/>
    <property type="match status" value="1"/>
</dbReference>
<dbReference type="InterPro" id="IPR002068">
    <property type="entry name" value="A-crystallin/Hsp20_dom"/>
</dbReference>
<accession>A0ABQ7H4J9</accession>
<evidence type="ECO:0000256" key="2">
    <source>
        <dbReference type="PROSITE-ProRule" id="PRU00285"/>
    </source>
</evidence>
<dbReference type="PROSITE" id="PS01031">
    <property type="entry name" value="SHSP"/>
    <property type="match status" value="1"/>
</dbReference>
<proteinExistence type="inferred from homology"/>
<evidence type="ECO:0000313" key="5">
    <source>
        <dbReference type="EMBL" id="KAF5841723.1"/>
    </source>
</evidence>
<name>A0ABQ7H4J9_DUNSA</name>
<dbReference type="CDD" id="cd06464">
    <property type="entry name" value="ACD_sHsps-like"/>
    <property type="match status" value="1"/>
</dbReference>
<reference evidence="5" key="1">
    <citation type="submission" date="2017-08" db="EMBL/GenBank/DDBJ databases">
        <authorList>
            <person name="Polle J.E."/>
            <person name="Barry K."/>
            <person name="Cushman J."/>
            <person name="Schmutz J."/>
            <person name="Tran D."/>
            <person name="Hathwaick L.T."/>
            <person name="Yim W.C."/>
            <person name="Jenkins J."/>
            <person name="Mckie-Krisberg Z.M."/>
            <person name="Prochnik S."/>
            <person name="Lindquist E."/>
            <person name="Dockter R.B."/>
            <person name="Adam C."/>
            <person name="Molina H."/>
            <person name="Bunkerborg J."/>
            <person name="Jin E."/>
            <person name="Buchheim M."/>
            <person name="Magnuson J."/>
        </authorList>
    </citation>
    <scope>NUCLEOTIDE SEQUENCE</scope>
    <source>
        <strain evidence="5">CCAP 19/18</strain>
    </source>
</reference>
<protein>
    <submittedName>
        <fullName evidence="5">HSP20-like chaperone</fullName>
    </submittedName>
</protein>
<organism evidence="5 6">
    <name type="scientific">Dunaliella salina</name>
    <name type="common">Green alga</name>
    <name type="synonym">Protococcus salinus</name>
    <dbReference type="NCBI Taxonomy" id="3046"/>
    <lineage>
        <taxon>Eukaryota</taxon>
        <taxon>Viridiplantae</taxon>
        <taxon>Chlorophyta</taxon>
        <taxon>core chlorophytes</taxon>
        <taxon>Chlorophyceae</taxon>
        <taxon>CS clade</taxon>
        <taxon>Chlamydomonadales</taxon>
        <taxon>Dunaliellaceae</taxon>
        <taxon>Dunaliella</taxon>
    </lineage>
</organism>
<gene>
    <name evidence="5" type="ORF">DUNSADRAFT_11697</name>
</gene>
<keyword evidence="6" id="KW-1185">Reference proteome</keyword>
<dbReference type="Proteomes" id="UP000815325">
    <property type="component" value="Unassembled WGS sequence"/>
</dbReference>
<dbReference type="EMBL" id="MU069479">
    <property type="protein sequence ID" value="KAF5841723.1"/>
    <property type="molecule type" value="Genomic_DNA"/>
</dbReference>
<dbReference type="PANTHER" id="PTHR11527">
    <property type="entry name" value="HEAT-SHOCK PROTEIN 20 FAMILY MEMBER"/>
    <property type="match status" value="1"/>
</dbReference>
<evidence type="ECO:0000313" key="6">
    <source>
        <dbReference type="Proteomes" id="UP000815325"/>
    </source>
</evidence>
<evidence type="ECO:0000259" key="4">
    <source>
        <dbReference type="PROSITE" id="PS01031"/>
    </source>
</evidence>
<dbReference type="Gene3D" id="2.60.40.790">
    <property type="match status" value="1"/>
</dbReference>
<dbReference type="SUPFAM" id="SSF49764">
    <property type="entry name" value="HSP20-like chaperones"/>
    <property type="match status" value="1"/>
</dbReference>
<comment type="similarity">
    <text evidence="2 3">Belongs to the small heat shock protein (HSP20) family.</text>
</comment>